<feature type="region of interest" description="Disordered" evidence="1">
    <location>
        <begin position="1"/>
        <end position="73"/>
    </location>
</feature>
<dbReference type="EMBL" id="KN822306">
    <property type="protein sequence ID" value="KIM50936.1"/>
    <property type="molecule type" value="Genomic_DNA"/>
</dbReference>
<proteinExistence type="predicted"/>
<protein>
    <submittedName>
        <fullName evidence="2">Uncharacterized protein</fullName>
    </submittedName>
</protein>
<dbReference type="HOGENOM" id="CLU_1195484_0_0_1"/>
<organism evidence="2 3">
    <name type="scientific">Scleroderma citrinum Foug A</name>
    <dbReference type="NCBI Taxonomy" id="1036808"/>
    <lineage>
        <taxon>Eukaryota</taxon>
        <taxon>Fungi</taxon>
        <taxon>Dikarya</taxon>
        <taxon>Basidiomycota</taxon>
        <taxon>Agaricomycotina</taxon>
        <taxon>Agaricomycetes</taxon>
        <taxon>Agaricomycetidae</taxon>
        <taxon>Boletales</taxon>
        <taxon>Sclerodermatineae</taxon>
        <taxon>Sclerodermataceae</taxon>
        <taxon>Scleroderma</taxon>
    </lineage>
</organism>
<dbReference type="Proteomes" id="UP000053989">
    <property type="component" value="Unassembled WGS sequence"/>
</dbReference>
<dbReference type="AlphaFoldDB" id="A0A0C3D495"/>
<evidence type="ECO:0000313" key="3">
    <source>
        <dbReference type="Proteomes" id="UP000053989"/>
    </source>
</evidence>
<reference evidence="3" key="2">
    <citation type="submission" date="2015-01" db="EMBL/GenBank/DDBJ databases">
        <title>Evolutionary Origins and Diversification of the Mycorrhizal Mutualists.</title>
        <authorList>
            <consortium name="DOE Joint Genome Institute"/>
            <consortium name="Mycorrhizal Genomics Consortium"/>
            <person name="Kohler A."/>
            <person name="Kuo A."/>
            <person name="Nagy L.G."/>
            <person name="Floudas D."/>
            <person name="Copeland A."/>
            <person name="Barry K.W."/>
            <person name="Cichocki N."/>
            <person name="Veneault-Fourrey C."/>
            <person name="LaButti K."/>
            <person name="Lindquist E.A."/>
            <person name="Lipzen A."/>
            <person name="Lundell T."/>
            <person name="Morin E."/>
            <person name="Murat C."/>
            <person name="Riley R."/>
            <person name="Ohm R."/>
            <person name="Sun H."/>
            <person name="Tunlid A."/>
            <person name="Henrissat B."/>
            <person name="Grigoriev I.V."/>
            <person name="Hibbett D.S."/>
            <person name="Martin F."/>
        </authorList>
    </citation>
    <scope>NUCLEOTIDE SEQUENCE [LARGE SCALE GENOMIC DNA]</scope>
    <source>
        <strain evidence="3">Foug A</strain>
    </source>
</reference>
<evidence type="ECO:0000256" key="1">
    <source>
        <dbReference type="SAM" id="MobiDB-lite"/>
    </source>
</evidence>
<gene>
    <name evidence="2" type="ORF">SCLCIDRAFT_33880</name>
</gene>
<reference evidence="2 3" key="1">
    <citation type="submission" date="2014-04" db="EMBL/GenBank/DDBJ databases">
        <authorList>
            <consortium name="DOE Joint Genome Institute"/>
            <person name="Kuo A."/>
            <person name="Kohler A."/>
            <person name="Nagy L.G."/>
            <person name="Floudas D."/>
            <person name="Copeland A."/>
            <person name="Barry K.W."/>
            <person name="Cichocki N."/>
            <person name="Veneault-Fourrey C."/>
            <person name="LaButti K."/>
            <person name="Lindquist E.A."/>
            <person name="Lipzen A."/>
            <person name="Lundell T."/>
            <person name="Morin E."/>
            <person name="Murat C."/>
            <person name="Sun H."/>
            <person name="Tunlid A."/>
            <person name="Henrissat B."/>
            <person name="Grigoriev I.V."/>
            <person name="Hibbett D.S."/>
            <person name="Martin F."/>
            <person name="Nordberg H.P."/>
            <person name="Cantor M.N."/>
            <person name="Hua S.X."/>
        </authorList>
    </citation>
    <scope>NUCLEOTIDE SEQUENCE [LARGE SCALE GENOMIC DNA]</scope>
    <source>
        <strain evidence="2 3">Foug A</strain>
    </source>
</reference>
<name>A0A0C3D495_9AGAM</name>
<feature type="compositionally biased region" description="Polar residues" evidence="1">
    <location>
        <begin position="1"/>
        <end position="22"/>
    </location>
</feature>
<sequence>MDSSTLVLVNTPISNVQKNSPEVKNEPSGIPITPLREIPDGTETSSSRTTDCEDNGQWTEVRKGKRQNKPKESLTLAAPMRAENKLSPGQAKVVQEVEQRLTTPQREMIEKRAHVVGVPHSFRFGQPRDNDNMLWGEGPSKGKGKGLDPGNLGGIDFANADIDLDTQHTALETWKTVPEWAHSQSDVPRIEELPNNDTGKAYGHATLHASVPAGPLVVPEAVVRIHVPCSIG</sequence>
<evidence type="ECO:0000313" key="2">
    <source>
        <dbReference type="EMBL" id="KIM50936.1"/>
    </source>
</evidence>
<dbReference type="OrthoDB" id="2693277at2759"/>
<accession>A0A0C3D495</accession>
<dbReference type="InParanoid" id="A0A0C3D495"/>
<keyword evidence="3" id="KW-1185">Reference proteome</keyword>